<evidence type="ECO:0000313" key="2">
    <source>
        <dbReference type="EMBL" id="KIM55920.1"/>
    </source>
</evidence>
<dbReference type="Pfam" id="PF24016">
    <property type="entry name" value="DUF7330"/>
    <property type="match status" value="2"/>
</dbReference>
<dbReference type="InParanoid" id="A0A0C3D544"/>
<reference evidence="2 3" key="1">
    <citation type="submission" date="2014-04" db="EMBL/GenBank/DDBJ databases">
        <authorList>
            <consortium name="DOE Joint Genome Institute"/>
            <person name="Kuo A."/>
            <person name="Kohler A."/>
            <person name="Nagy L.G."/>
            <person name="Floudas D."/>
            <person name="Copeland A."/>
            <person name="Barry K.W."/>
            <person name="Cichocki N."/>
            <person name="Veneault-Fourrey C."/>
            <person name="LaButti K."/>
            <person name="Lindquist E.A."/>
            <person name="Lipzen A."/>
            <person name="Lundell T."/>
            <person name="Morin E."/>
            <person name="Murat C."/>
            <person name="Sun H."/>
            <person name="Tunlid A."/>
            <person name="Henrissat B."/>
            <person name="Grigoriev I.V."/>
            <person name="Hibbett D.S."/>
            <person name="Martin F."/>
            <person name="Nordberg H.P."/>
            <person name="Cantor M.N."/>
            <person name="Hua S.X."/>
        </authorList>
    </citation>
    <scope>NUCLEOTIDE SEQUENCE [LARGE SCALE GENOMIC DNA]</scope>
    <source>
        <strain evidence="2 3">Foug A</strain>
    </source>
</reference>
<keyword evidence="3" id="KW-1185">Reference proteome</keyword>
<dbReference type="HOGENOM" id="CLU_717981_0_0_1"/>
<organism evidence="2 3">
    <name type="scientific">Scleroderma citrinum Foug A</name>
    <dbReference type="NCBI Taxonomy" id="1036808"/>
    <lineage>
        <taxon>Eukaryota</taxon>
        <taxon>Fungi</taxon>
        <taxon>Dikarya</taxon>
        <taxon>Basidiomycota</taxon>
        <taxon>Agaricomycotina</taxon>
        <taxon>Agaricomycetes</taxon>
        <taxon>Agaricomycetidae</taxon>
        <taxon>Boletales</taxon>
        <taxon>Sclerodermatineae</taxon>
        <taxon>Sclerodermataceae</taxon>
        <taxon>Scleroderma</taxon>
    </lineage>
</organism>
<dbReference type="Proteomes" id="UP000053989">
    <property type="component" value="Unassembled WGS sequence"/>
</dbReference>
<reference evidence="3" key="2">
    <citation type="submission" date="2015-01" db="EMBL/GenBank/DDBJ databases">
        <title>Evolutionary Origins and Diversification of the Mycorrhizal Mutualists.</title>
        <authorList>
            <consortium name="DOE Joint Genome Institute"/>
            <consortium name="Mycorrhizal Genomics Consortium"/>
            <person name="Kohler A."/>
            <person name="Kuo A."/>
            <person name="Nagy L.G."/>
            <person name="Floudas D."/>
            <person name="Copeland A."/>
            <person name="Barry K.W."/>
            <person name="Cichocki N."/>
            <person name="Veneault-Fourrey C."/>
            <person name="LaButti K."/>
            <person name="Lindquist E.A."/>
            <person name="Lipzen A."/>
            <person name="Lundell T."/>
            <person name="Morin E."/>
            <person name="Murat C."/>
            <person name="Riley R."/>
            <person name="Ohm R."/>
            <person name="Sun H."/>
            <person name="Tunlid A."/>
            <person name="Henrissat B."/>
            <person name="Grigoriev I.V."/>
            <person name="Hibbett D.S."/>
            <person name="Martin F."/>
        </authorList>
    </citation>
    <scope>NUCLEOTIDE SEQUENCE [LARGE SCALE GENOMIC DNA]</scope>
    <source>
        <strain evidence="3">Foug A</strain>
    </source>
</reference>
<feature type="domain" description="DUF7330" evidence="1">
    <location>
        <begin position="57"/>
        <end position="148"/>
    </location>
</feature>
<dbReference type="STRING" id="1036808.A0A0C3D544"/>
<name>A0A0C3D544_9AGAM</name>
<evidence type="ECO:0000313" key="3">
    <source>
        <dbReference type="Proteomes" id="UP000053989"/>
    </source>
</evidence>
<accession>A0A0C3D544</accession>
<evidence type="ECO:0000259" key="1">
    <source>
        <dbReference type="Pfam" id="PF24016"/>
    </source>
</evidence>
<dbReference type="InterPro" id="IPR055754">
    <property type="entry name" value="DUF7330"/>
</dbReference>
<sequence length="385" mass="44526">MSRISQTLSLLSNLSSKSDAPPHENLKVATVTEQFLPRKQDAVFGDQFVFQTNLLRQRIDAKLLLLPPFPCDNPPYAKSVAYLSSRSGSIKARVYRHPGAENHFFRLHIFARERGVRVTLPPMFRGVVSVKDHDLVRRRKKVWYSRAFRDASENDDEVCIDSEGKIELHLTTSEDASKRGWPRIDHRRTGKILLAYPDLSRVHANPKRHEAMGTHKIHYKESCDWDFVLETTKVIDMSLVIPHYRARHQPIDQRLRTFVGADASPVKLKICRPVPRCKFILEVQATTSDVTIWLPSDFRGHIRHSGKASFSAGFVSRMIANVRFNEADEKWTGDEVVVHTEGMVTFRMWDVHTNAPENMRIENLKRLFHRSRKTSHINWDFLLDD</sequence>
<proteinExistence type="predicted"/>
<dbReference type="EMBL" id="KN822125">
    <property type="protein sequence ID" value="KIM55920.1"/>
    <property type="molecule type" value="Genomic_DNA"/>
</dbReference>
<gene>
    <name evidence="2" type="ORF">SCLCIDRAFT_29969</name>
</gene>
<dbReference type="OrthoDB" id="3177929at2759"/>
<dbReference type="AlphaFoldDB" id="A0A0C3D544"/>
<protein>
    <recommendedName>
        <fullName evidence="1">DUF7330 domain-containing protein</fullName>
    </recommendedName>
</protein>
<feature type="domain" description="DUF7330" evidence="1">
    <location>
        <begin position="234"/>
        <end position="324"/>
    </location>
</feature>